<dbReference type="InterPro" id="IPR011051">
    <property type="entry name" value="RmlC_Cupin_sf"/>
</dbReference>
<dbReference type="eggNOG" id="COG1917">
    <property type="taxonomic scope" value="Bacteria"/>
</dbReference>
<dbReference type="Gene3D" id="2.60.120.10">
    <property type="entry name" value="Jelly Rolls"/>
    <property type="match status" value="1"/>
</dbReference>
<dbReference type="SUPFAM" id="SSF51182">
    <property type="entry name" value="RmlC-like cupins"/>
    <property type="match status" value="1"/>
</dbReference>
<protein>
    <recommendedName>
        <fullName evidence="3">AraC-type arabinose-binding/dimerisation domain-containing protein</fullName>
    </recommendedName>
</protein>
<evidence type="ECO:0000313" key="2">
    <source>
        <dbReference type="Proteomes" id="UP000050961"/>
    </source>
</evidence>
<evidence type="ECO:0008006" key="3">
    <source>
        <dbReference type="Google" id="ProtNLM"/>
    </source>
</evidence>
<dbReference type="PATRIC" id="fig|1423806.3.peg.2185"/>
<comment type="caution">
    <text evidence="1">The sequence shown here is derived from an EMBL/GenBank/DDBJ whole genome shotgun (WGS) entry which is preliminary data.</text>
</comment>
<dbReference type="RefSeq" id="WP_034987160.1">
    <property type="nucleotide sequence ID" value="NZ_AYZF01000017.1"/>
</dbReference>
<dbReference type="OrthoDB" id="1691590at2"/>
<evidence type="ECO:0000313" key="1">
    <source>
        <dbReference type="EMBL" id="KRN05578.1"/>
    </source>
</evidence>
<proteinExistence type="predicted"/>
<reference evidence="1 2" key="1">
    <citation type="journal article" date="2015" name="Genome Announc.">
        <title>Expanding the biotechnology potential of lactobacilli through comparative genomics of 213 strains and associated genera.</title>
        <authorList>
            <person name="Sun Z."/>
            <person name="Harris H.M."/>
            <person name="McCann A."/>
            <person name="Guo C."/>
            <person name="Argimon S."/>
            <person name="Zhang W."/>
            <person name="Yang X."/>
            <person name="Jeffery I.B."/>
            <person name="Cooney J.C."/>
            <person name="Kagawa T.F."/>
            <person name="Liu W."/>
            <person name="Song Y."/>
            <person name="Salvetti E."/>
            <person name="Wrobel A."/>
            <person name="Rasinkangas P."/>
            <person name="Parkhill J."/>
            <person name="Rea M.C."/>
            <person name="O'Sullivan O."/>
            <person name="Ritari J."/>
            <person name="Douillard F.P."/>
            <person name="Paul Ross R."/>
            <person name="Yang R."/>
            <person name="Briner A.E."/>
            <person name="Felis G.E."/>
            <person name="de Vos W.M."/>
            <person name="Barrangou R."/>
            <person name="Klaenhammer T.R."/>
            <person name="Caufield P.W."/>
            <person name="Cui Y."/>
            <person name="Zhang H."/>
            <person name="O'Toole P.W."/>
        </authorList>
    </citation>
    <scope>NUCLEOTIDE SEQUENCE [LARGE SCALE GENOMIC DNA]</scope>
    <source>
        <strain evidence="1 2">DSM 21376</strain>
    </source>
</reference>
<dbReference type="Proteomes" id="UP000050961">
    <property type="component" value="Unassembled WGS sequence"/>
</dbReference>
<dbReference type="AlphaFoldDB" id="A0A023CV33"/>
<dbReference type="EMBL" id="AYZF01000017">
    <property type="protein sequence ID" value="KRN05578.1"/>
    <property type="molecule type" value="Genomic_DNA"/>
</dbReference>
<organism evidence="1 2">
    <name type="scientific">Liquorilactobacillus sucicola DSM 21376 = JCM 15457</name>
    <dbReference type="NCBI Taxonomy" id="1423806"/>
    <lineage>
        <taxon>Bacteria</taxon>
        <taxon>Bacillati</taxon>
        <taxon>Bacillota</taxon>
        <taxon>Bacilli</taxon>
        <taxon>Lactobacillales</taxon>
        <taxon>Lactobacillaceae</taxon>
        <taxon>Liquorilactobacillus</taxon>
    </lineage>
</organism>
<name>A0A023CV33_9LACO</name>
<dbReference type="STRING" id="1423806.FD15_GL002141"/>
<gene>
    <name evidence="1" type="ORF">FD15_GL002141</name>
</gene>
<sequence>MKKYQGNNKIGNIFESDKQIITDLIIPKGKEIRAHHVPYTVVVVPVKGNVVFAGENFREEIKPGIVVRLQPNEKHELKALTDSEIIVVKSCLEQ</sequence>
<dbReference type="InterPro" id="IPR014710">
    <property type="entry name" value="RmlC-like_jellyroll"/>
</dbReference>
<accession>A0A023CV33</accession>
<keyword evidence="2" id="KW-1185">Reference proteome</keyword>